<sequence>MRKTLEGFLPYKVKSEQADVIRLDSNEAFKSLLSYVDFTELEKTLINRYPVESTEMLIEAYSKFSGFPVSSILAGNGSDECISLICQYALDPDDRVIVLNPDFSMYEKSARVMGAEVVTVQLNEDFSLPLDKLTEEIDRHQPKLLFLSNPNNPTGRLYENEEIEALIEAMKRAGGLFVLDEAYIDFAGESAFTKKVQDDENLIILRTASKALGMAALRVGFAIANKRLIEGISSVKTPYNVNTVSAQIATQLLKKPELLDQFLILQLEQIAELEDIMRDLTEKIPGSVLYPSSANFFLLKWDRAKELAEYLYKRKIKIRLFNDDSLKAVRVSAGTTDEHKKLQEALSDWSEQYAAGIQ</sequence>
<evidence type="ECO:0000313" key="6">
    <source>
        <dbReference type="EMBL" id="MFD1707772.1"/>
    </source>
</evidence>
<evidence type="ECO:0000313" key="7">
    <source>
        <dbReference type="Proteomes" id="UP001597301"/>
    </source>
</evidence>
<dbReference type="Gene3D" id="3.90.1150.10">
    <property type="entry name" value="Aspartate Aminotransferase, domain 1"/>
    <property type="match status" value="1"/>
</dbReference>
<dbReference type="Gene3D" id="3.40.640.10">
    <property type="entry name" value="Type I PLP-dependent aspartate aminotransferase-like (Major domain)"/>
    <property type="match status" value="1"/>
</dbReference>
<comment type="caution">
    <text evidence="6">The sequence shown here is derived from an EMBL/GenBank/DDBJ whole genome shotgun (WGS) entry which is preliminary data.</text>
</comment>
<dbReference type="SUPFAM" id="SSF53383">
    <property type="entry name" value="PLP-dependent transferases"/>
    <property type="match status" value="1"/>
</dbReference>
<keyword evidence="4" id="KW-0663">Pyridoxal phosphate</keyword>
<evidence type="ECO:0000256" key="3">
    <source>
        <dbReference type="ARBA" id="ARBA00022679"/>
    </source>
</evidence>
<dbReference type="CDD" id="cd00609">
    <property type="entry name" value="AAT_like"/>
    <property type="match status" value="1"/>
</dbReference>
<gene>
    <name evidence="6" type="ORF">ACFSCZ_13685</name>
</gene>
<keyword evidence="2 6" id="KW-0032">Aminotransferase</keyword>
<keyword evidence="3 6" id="KW-0808">Transferase</keyword>
<evidence type="ECO:0000259" key="5">
    <source>
        <dbReference type="Pfam" id="PF00155"/>
    </source>
</evidence>
<comment type="cofactor">
    <cofactor evidence="1">
        <name>pyridoxal 5'-phosphate</name>
        <dbReference type="ChEBI" id="CHEBI:597326"/>
    </cofactor>
</comment>
<evidence type="ECO:0000256" key="4">
    <source>
        <dbReference type="ARBA" id="ARBA00022898"/>
    </source>
</evidence>
<organism evidence="6 7">
    <name type="scientific">Siminovitchia sediminis</name>
    <dbReference type="NCBI Taxonomy" id="1274353"/>
    <lineage>
        <taxon>Bacteria</taxon>
        <taxon>Bacillati</taxon>
        <taxon>Bacillota</taxon>
        <taxon>Bacilli</taxon>
        <taxon>Bacillales</taxon>
        <taxon>Bacillaceae</taxon>
        <taxon>Siminovitchia</taxon>
    </lineage>
</organism>
<evidence type="ECO:0000256" key="2">
    <source>
        <dbReference type="ARBA" id="ARBA00022576"/>
    </source>
</evidence>
<dbReference type="EC" id="2.6.1.9" evidence="6"/>
<dbReference type="RefSeq" id="WP_380774580.1">
    <property type="nucleotide sequence ID" value="NZ_JBHUEO010000044.1"/>
</dbReference>
<dbReference type="PANTHER" id="PTHR42885:SF2">
    <property type="entry name" value="HISTIDINOL-PHOSPHATE AMINOTRANSFERASE"/>
    <property type="match status" value="1"/>
</dbReference>
<protein>
    <submittedName>
        <fullName evidence="6">Pyridoxal phosphate-dependent aminotransferase</fullName>
        <ecNumber evidence="6">2.6.1.9</ecNumber>
    </submittedName>
</protein>
<dbReference type="Proteomes" id="UP001597301">
    <property type="component" value="Unassembled WGS sequence"/>
</dbReference>
<dbReference type="InterPro" id="IPR015422">
    <property type="entry name" value="PyrdxlP-dep_Trfase_small"/>
</dbReference>
<dbReference type="Pfam" id="PF00155">
    <property type="entry name" value="Aminotran_1_2"/>
    <property type="match status" value="1"/>
</dbReference>
<dbReference type="InterPro" id="IPR015421">
    <property type="entry name" value="PyrdxlP-dep_Trfase_major"/>
</dbReference>
<keyword evidence="7" id="KW-1185">Reference proteome</keyword>
<dbReference type="GO" id="GO:0004400">
    <property type="term" value="F:histidinol-phosphate transaminase activity"/>
    <property type="evidence" value="ECO:0007669"/>
    <property type="project" value="UniProtKB-EC"/>
</dbReference>
<accession>A0ABW4KL49</accession>
<evidence type="ECO:0000256" key="1">
    <source>
        <dbReference type="ARBA" id="ARBA00001933"/>
    </source>
</evidence>
<feature type="domain" description="Aminotransferase class I/classII large" evidence="5">
    <location>
        <begin position="43"/>
        <end position="344"/>
    </location>
</feature>
<dbReference type="InterPro" id="IPR004839">
    <property type="entry name" value="Aminotransferase_I/II_large"/>
</dbReference>
<name>A0ABW4KL49_9BACI</name>
<dbReference type="PANTHER" id="PTHR42885">
    <property type="entry name" value="HISTIDINOL-PHOSPHATE AMINOTRANSFERASE-RELATED"/>
    <property type="match status" value="1"/>
</dbReference>
<reference evidence="7" key="1">
    <citation type="journal article" date="2019" name="Int. J. Syst. Evol. Microbiol.">
        <title>The Global Catalogue of Microorganisms (GCM) 10K type strain sequencing project: providing services to taxonomists for standard genome sequencing and annotation.</title>
        <authorList>
            <consortium name="The Broad Institute Genomics Platform"/>
            <consortium name="The Broad Institute Genome Sequencing Center for Infectious Disease"/>
            <person name="Wu L."/>
            <person name="Ma J."/>
        </authorList>
    </citation>
    <scope>NUCLEOTIDE SEQUENCE [LARGE SCALE GENOMIC DNA]</scope>
    <source>
        <strain evidence="7">CGMCC 1.12295</strain>
    </source>
</reference>
<proteinExistence type="predicted"/>
<dbReference type="EMBL" id="JBHUEO010000044">
    <property type="protein sequence ID" value="MFD1707772.1"/>
    <property type="molecule type" value="Genomic_DNA"/>
</dbReference>
<dbReference type="InterPro" id="IPR015424">
    <property type="entry name" value="PyrdxlP-dep_Trfase"/>
</dbReference>